<keyword evidence="2" id="KW-0645">Protease</keyword>
<dbReference type="Proteomes" id="UP001258315">
    <property type="component" value="Unassembled WGS sequence"/>
</dbReference>
<feature type="domain" description="NlpC/P60" evidence="6">
    <location>
        <begin position="57"/>
        <end position="186"/>
    </location>
</feature>
<dbReference type="PANTHER" id="PTHR47053">
    <property type="entry name" value="MUREIN DD-ENDOPEPTIDASE MEPH-RELATED"/>
    <property type="match status" value="1"/>
</dbReference>
<accession>A0ABU3GYA0</accession>
<name>A0ABU3GYA0_9SPHI</name>
<proteinExistence type="inferred from homology"/>
<dbReference type="PROSITE" id="PS51935">
    <property type="entry name" value="NLPC_P60"/>
    <property type="match status" value="1"/>
</dbReference>
<keyword evidence="3 7" id="KW-0378">Hydrolase</keyword>
<dbReference type="InterPro" id="IPR000064">
    <property type="entry name" value="NLP_P60_dom"/>
</dbReference>
<sequence>MIAVPIYIKVLVAAVLLSSCMQTSKPADTYIPKDNEPAVKPIIVKAGQPDADINTGNTAPEQLIAYARTLKGIPYKYGSLKPDEGFDCSGFITYVFNHFNIVVPRSSVDFTNVNTSVTLSEAKPGDLMLFTGTDSTRRVVGHMGILVQTGSEPIFIHSTSGKANGVTETPLNSYYQGRYVKTIRVFK</sequence>
<dbReference type="PANTHER" id="PTHR47053:SF1">
    <property type="entry name" value="MUREIN DD-ENDOPEPTIDASE MEPH-RELATED"/>
    <property type="match status" value="1"/>
</dbReference>
<keyword evidence="4" id="KW-0788">Thiol protease</keyword>
<protein>
    <submittedName>
        <fullName evidence="7">Cell wall-associated NlpC family hydrolase</fullName>
    </submittedName>
</protein>
<dbReference type="Pfam" id="PF00877">
    <property type="entry name" value="NLPC_P60"/>
    <property type="match status" value="1"/>
</dbReference>
<comment type="caution">
    <text evidence="7">The sequence shown here is derived from an EMBL/GenBank/DDBJ whole genome shotgun (WGS) entry which is preliminary data.</text>
</comment>
<dbReference type="InterPro" id="IPR038765">
    <property type="entry name" value="Papain-like_cys_pep_sf"/>
</dbReference>
<dbReference type="SUPFAM" id="SSF54001">
    <property type="entry name" value="Cysteine proteinases"/>
    <property type="match status" value="1"/>
</dbReference>
<gene>
    <name evidence="7" type="ORF">QE417_003648</name>
</gene>
<evidence type="ECO:0000313" key="8">
    <source>
        <dbReference type="Proteomes" id="UP001258315"/>
    </source>
</evidence>
<keyword evidence="5" id="KW-0732">Signal</keyword>
<reference evidence="8" key="1">
    <citation type="submission" date="2023-07" db="EMBL/GenBank/DDBJ databases">
        <title>Functional and genomic diversity of the sorghum phyllosphere microbiome.</title>
        <authorList>
            <person name="Shade A."/>
        </authorList>
    </citation>
    <scope>NUCLEOTIDE SEQUENCE [LARGE SCALE GENOMIC DNA]</scope>
    <source>
        <strain evidence="8">SORGH_AS_0422</strain>
    </source>
</reference>
<evidence type="ECO:0000256" key="5">
    <source>
        <dbReference type="SAM" id="SignalP"/>
    </source>
</evidence>
<evidence type="ECO:0000256" key="2">
    <source>
        <dbReference type="ARBA" id="ARBA00022670"/>
    </source>
</evidence>
<dbReference type="GO" id="GO:0016787">
    <property type="term" value="F:hydrolase activity"/>
    <property type="evidence" value="ECO:0007669"/>
    <property type="project" value="UniProtKB-KW"/>
</dbReference>
<evidence type="ECO:0000313" key="7">
    <source>
        <dbReference type="EMBL" id="MDT3404576.1"/>
    </source>
</evidence>
<feature type="chain" id="PRO_5045056745" evidence="5">
    <location>
        <begin position="27"/>
        <end position="187"/>
    </location>
</feature>
<dbReference type="InterPro" id="IPR051202">
    <property type="entry name" value="Peptidase_C40"/>
</dbReference>
<dbReference type="Gene3D" id="3.90.1720.10">
    <property type="entry name" value="endopeptidase domain like (from Nostoc punctiforme)"/>
    <property type="match status" value="1"/>
</dbReference>
<comment type="similarity">
    <text evidence="1">Belongs to the peptidase C40 family.</text>
</comment>
<feature type="signal peptide" evidence="5">
    <location>
        <begin position="1"/>
        <end position="26"/>
    </location>
</feature>
<evidence type="ECO:0000256" key="1">
    <source>
        <dbReference type="ARBA" id="ARBA00007074"/>
    </source>
</evidence>
<dbReference type="EMBL" id="JAVLVU010000001">
    <property type="protein sequence ID" value="MDT3404576.1"/>
    <property type="molecule type" value="Genomic_DNA"/>
</dbReference>
<evidence type="ECO:0000256" key="3">
    <source>
        <dbReference type="ARBA" id="ARBA00022801"/>
    </source>
</evidence>
<evidence type="ECO:0000259" key="6">
    <source>
        <dbReference type="PROSITE" id="PS51935"/>
    </source>
</evidence>
<organism evidence="7 8">
    <name type="scientific">Mucilaginibacter terrae</name>
    <dbReference type="NCBI Taxonomy" id="1955052"/>
    <lineage>
        <taxon>Bacteria</taxon>
        <taxon>Pseudomonadati</taxon>
        <taxon>Bacteroidota</taxon>
        <taxon>Sphingobacteriia</taxon>
        <taxon>Sphingobacteriales</taxon>
        <taxon>Sphingobacteriaceae</taxon>
        <taxon>Mucilaginibacter</taxon>
    </lineage>
</organism>
<keyword evidence="8" id="KW-1185">Reference proteome</keyword>
<evidence type="ECO:0000256" key="4">
    <source>
        <dbReference type="ARBA" id="ARBA00022807"/>
    </source>
</evidence>